<dbReference type="AlphaFoldDB" id="A0A2W1JM27"/>
<proteinExistence type="predicted"/>
<dbReference type="EMBL" id="PQWO01000010">
    <property type="protein sequence ID" value="PZD72515.1"/>
    <property type="molecule type" value="Genomic_DNA"/>
</dbReference>
<keyword evidence="2" id="KW-1133">Transmembrane helix</keyword>
<feature type="transmembrane region" description="Helical" evidence="2">
    <location>
        <begin position="6"/>
        <end position="26"/>
    </location>
</feature>
<feature type="region of interest" description="Disordered" evidence="1">
    <location>
        <begin position="79"/>
        <end position="99"/>
    </location>
</feature>
<dbReference type="RefSeq" id="WP_110987100.1">
    <property type="nucleotide sequence ID" value="NZ_CAWNWM010000010.1"/>
</dbReference>
<organism evidence="3 4">
    <name type="scientific">Acaryochloris thomasi RCC1774</name>
    <dbReference type="NCBI Taxonomy" id="1764569"/>
    <lineage>
        <taxon>Bacteria</taxon>
        <taxon>Bacillati</taxon>
        <taxon>Cyanobacteriota</taxon>
        <taxon>Cyanophyceae</taxon>
        <taxon>Acaryochloridales</taxon>
        <taxon>Acaryochloridaceae</taxon>
        <taxon>Acaryochloris</taxon>
        <taxon>Acaryochloris thomasi</taxon>
    </lineage>
</organism>
<evidence type="ECO:0000313" key="4">
    <source>
        <dbReference type="Proteomes" id="UP000248857"/>
    </source>
</evidence>
<feature type="compositionally biased region" description="Basic and acidic residues" evidence="1">
    <location>
        <begin position="50"/>
        <end position="60"/>
    </location>
</feature>
<gene>
    <name evidence="3" type="ORF">C1752_03703</name>
</gene>
<keyword evidence="2" id="KW-0812">Transmembrane</keyword>
<evidence type="ECO:0000256" key="2">
    <source>
        <dbReference type="SAM" id="Phobius"/>
    </source>
</evidence>
<evidence type="ECO:0008006" key="5">
    <source>
        <dbReference type="Google" id="ProtNLM"/>
    </source>
</evidence>
<accession>A0A2W1JM27</accession>
<dbReference type="Pfam" id="PF11189">
    <property type="entry name" value="DUF2973"/>
    <property type="match status" value="1"/>
</dbReference>
<comment type="caution">
    <text evidence="3">The sequence shown here is derived from an EMBL/GenBank/DDBJ whole genome shotgun (WGS) entry which is preliminary data.</text>
</comment>
<reference evidence="3 4" key="1">
    <citation type="journal article" date="2018" name="Sci. Rep.">
        <title>A novel species of the marine cyanobacterium Acaryochloris with a unique pigment content and lifestyle.</title>
        <authorList>
            <person name="Partensky F."/>
            <person name="Six C."/>
            <person name="Ratin M."/>
            <person name="Garczarek L."/>
            <person name="Vaulot D."/>
            <person name="Probert I."/>
            <person name="Calteau A."/>
            <person name="Gourvil P."/>
            <person name="Marie D."/>
            <person name="Grebert T."/>
            <person name="Bouchier C."/>
            <person name="Le Panse S."/>
            <person name="Gachenot M."/>
            <person name="Rodriguez F."/>
            <person name="Garrido J.L."/>
        </authorList>
    </citation>
    <scope>NUCLEOTIDE SEQUENCE [LARGE SCALE GENOMIC DNA]</scope>
    <source>
        <strain evidence="3 4">RCC1774</strain>
    </source>
</reference>
<sequence length="99" mass="11171">MVQLLYILAFTVLTTLVISNLIRNLLMFGREAQRPYSRTSPRASQRRKAPHPELMDDHGNVIDEPLLVMRSMTVDDAREQLDALYDQSPGSDDAPSGRS</sequence>
<keyword evidence="4" id="KW-1185">Reference proteome</keyword>
<keyword evidence="2" id="KW-0472">Membrane</keyword>
<dbReference type="OrthoDB" id="513924at2"/>
<evidence type="ECO:0000256" key="1">
    <source>
        <dbReference type="SAM" id="MobiDB-lite"/>
    </source>
</evidence>
<name>A0A2W1JM27_9CYAN</name>
<protein>
    <recommendedName>
        <fullName evidence="5">DUF2973 domain-containing protein</fullName>
    </recommendedName>
</protein>
<feature type="region of interest" description="Disordered" evidence="1">
    <location>
        <begin position="33"/>
        <end position="60"/>
    </location>
</feature>
<dbReference type="Proteomes" id="UP000248857">
    <property type="component" value="Unassembled WGS sequence"/>
</dbReference>
<dbReference type="InterPro" id="IPR021355">
    <property type="entry name" value="Phage_Syn9_Gp224"/>
</dbReference>
<evidence type="ECO:0000313" key="3">
    <source>
        <dbReference type="EMBL" id="PZD72515.1"/>
    </source>
</evidence>